<keyword evidence="15" id="KW-0233">DNA recombination</keyword>
<dbReference type="InterPro" id="IPR033649">
    <property type="entry name" value="MtLigD_Pol-like"/>
</dbReference>
<dbReference type="CDD" id="cd07906">
    <property type="entry name" value="Adenylation_DNA_ligase_LigD_LigC"/>
    <property type="match status" value="1"/>
</dbReference>
<dbReference type="InterPro" id="IPR012309">
    <property type="entry name" value="DNA_ligase_ATP-dep_C"/>
</dbReference>
<evidence type="ECO:0000256" key="2">
    <source>
        <dbReference type="ARBA" id="ARBA00012727"/>
    </source>
</evidence>
<dbReference type="InterPro" id="IPR014144">
    <property type="entry name" value="LigD_PE_domain"/>
</dbReference>
<evidence type="ECO:0000256" key="13">
    <source>
        <dbReference type="ARBA" id="ARBA00022932"/>
    </source>
</evidence>
<dbReference type="GO" id="GO:0003910">
    <property type="term" value="F:DNA ligase (ATP) activity"/>
    <property type="evidence" value="ECO:0007669"/>
    <property type="project" value="UniProtKB-EC"/>
</dbReference>
<comment type="similarity">
    <text evidence="22">In the N-terminal section; belongs to the LigD polymerase family.</text>
</comment>
<dbReference type="EC" id="6.5.1.1" evidence="2"/>
<keyword evidence="8" id="KW-0547">Nucleotide-binding</keyword>
<dbReference type="NCBIfam" id="TIGR02779">
    <property type="entry name" value="NHEJ_ligase_lig"/>
    <property type="match status" value="1"/>
</dbReference>
<dbReference type="InterPro" id="IPR052171">
    <property type="entry name" value="NHEJ_LigD"/>
</dbReference>
<evidence type="ECO:0000313" key="25">
    <source>
        <dbReference type="EMBL" id="MDV2476601.1"/>
    </source>
</evidence>
<evidence type="ECO:0000256" key="15">
    <source>
        <dbReference type="ARBA" id="ARBA00023172"/>
    </source>
</evidence>
<keyword evidence="18" id="KW-0511">Multifunctional enzyme</keyword>
<comment type="catalytic activity">
    <reaction evidence="20">
        <text>ATP + (deoxyribonucleotide)n-3'-hydroxyl + 5'-phospho-(deoxyribonucleotide)m = (deoxyribonucleotide)n+m + AMP + diphosphate.</text>
        <dbReference type="EC" id="6.5.1.1"/>
    </reaction>
</comment>
<evidence type="ECO:0000256" key="3">
    <source>
        <dbReference type="ARBA" id="ARBA00022598"/>
    </source>
</evidence>
<evidence type="ECO:0000256" key="21">
    <source>
        <dbReference type="ARBA" id="ARBA00049981"/>
    </source>
</evidence>
<reference evidence="25 26" key="1">
    <citation type="submission" date="2019-10" db="EMBL/GenBank/DDBJ databases">
        <title>Draft Genome Assembly of Rhodococcus zopfii DSM44189.</title>
        <authorList>
            <person name="Sutton J.M."/>
            <person name="Akob D.M."/>
            <person name="Bushman T.J."/>
        </authorList>
    </citation>
    <scope>NUCLEOTIDE SEQUENCE [LARGE SCALE GENOMIC DNA]</scope>
    <source>
        <strain evidence="25 26">DSM 44189</strain>
    </source>
</reference>
<dbReference type="Pfam" id="PF01068">
    <property type="entry name" value="DNA_ligase_A_M"/>
    <property type="match status" value="1"/>
</dbReference>
<dbReference type="PROSITE" id="PS00697">
    <property type="entry name" value="DNA_LIGASE_A1"/>
    <property type="match status" value="1"/>
</dbReference>
<feature type="domain" description="ATP-dependent DNA ligase family profile" evidence="24">
    <location>
        <begin position="549"/>
        <end position="663"/>
    </location>
</feature>
<keyword evidence="7" id="KW-0479">Metal-binding</keyword>
<dbReference type="Pfam" id="PF21686">
    <property type="entry name" value="LigD_Prim-Pol"/>
    <property type="match status" value="1"/>
</dbReference>
<keyword evidence="3 25" id="KW-0436">Ligase</keyword>
<evidence type="ECO:0000256" key="11">
    <source>
        <dbReference type="ARBA" id="ARBA00022839"/>
    </source>
</evidence>
<dbReference type="Gene3D" id="3.90.920.10">
    <property type="entry name" value="DNA primase, PRIM domain"/>
    <property type="match status" value="1"/>
</dbReference>
<evidence type="ECO:0000259" key="24">
    <source>
        <dbReference type="PROSITE" id="PS50160"/>
    </source>
</evidence>
<dbReference type="CDD" id="cd04863">
    <property type="entry name" value="MtLigD_Pol_like"/>
    <property type="match status" value="1"/>
</dbReference>
<evidence type="ECO:0000256" key="10">
    <source>
        <dbReference type="ARBA" id="ARBA00022801"/>
    </source>
</evidence>
<dbReference type="Gene3D" id="3.30.1490.70">
    <property type="match status" value="1"/>
</dbReference>
<evidence type="ECO:0000256" key="1">
    <source>
        <dbReference type="ARBA" id="ARBA00001936"/>
    </source>
</evidence>
<keyword evidence="13" id="KW-0239">DNA-directed DNA polymerase</keyword>
<dbReference type="Gene3D" id="3.30.470.30">
    <property type="entry name" value="DNA ligase/mRNA capping enzyme"/>
    <property type="match status" value="1"/>
</dbReference>
<comment type="caution">
    <text evidence="25">The sequence shown here is derived from an EMBL/GenBank/DDBJ whole genome shotgun (WGS) entry which is preliminary data.</text>
</comment>
<protein>
    <recommendedName>
        <fullName evidence="2">DNA ligase (ATP)</fullName>
        <ecNumber evidence="2">6.5.1.1</ecNumber>
    </recommendedName>
    <alternativeName>
        <fullName evidence="19">NHEJ DNA polymerase</fullName>
    </alternativeName>
</protein>
<evidence type="ECO:0000256" key="6">
    <source>
        <dbReference type="ARBA" id="ARBA00022722"/>
    </source>
</evidence>
<proteinExistence type="inferred from homology"/>
<dbReference type="SUPFAM" id="SSF50249">
    <property type="entry name" value="Nucleic acid-binding proteins"/>
    <property type="match status" value="1"/>
</dbReference>
<dbReference type="InterPro" id="IPR012340">
    <property type="entry name" value="NA-bd_OB-fold"/>
</dbReference>
<evidence type="ECO:0000256" key="23">
    <source>
        <dbReference type="SAM" id="MobiDB-lite"/>
    </source>
</evidence>
<evidence type="ECO:0000256" key="16">
    <source>
        <dbReference type="ARBA" id="ARBA00023204"/>
    </source>
</evidence>
<dbReference type="PANTHER" id="PTHR42705:SF2">
    <property type="entry name" value="BIFUNCTIONAL NON-HOMOLOGOUS END JOINING PROTEIN LIGD"/>
    <property type="match status" value="1"/>
</dbReference>
<keyword evidence="17" id="KW-0464">Manganese</keyword>
<keyword evidence="16" id="KW-0234">DNA repair</keyword>
<comment type="cofactor">
    <cofactor evidence="1">
        <name>Mn(2+)</name>
        <dbReference type="ChEBI" id="CHEBI:29035"/>
    </cofactor>
</comment>
<evidence type="ECO:0000256" key="17">
    <source>
        <dbReference type="ARBA" id="ARBA00023211"/>
    </source>
</evidence>
<evidence type="ECO:0000256" key="19">
    <source>
        <dbReference type="ARBA" id="ARBA00029943"/>
    </source>
</evidence>
<evidence type="ECO:0000256" key="14">
    <source>
        <dbReference type="ARBA" id="ARBA00023125"/>
    </source>
</evidence>
<name>A0ABU3WRI9_9NOCA</name>
<dbReference type="InterPro" id="IPR014145">
    <property type="entry name" value="LigD_pol_dom"/>
</dbReference>
<dbReference type="InterPro" id="IPR012310">
    <property type="entry name" value="DNA_ligase_ATP-dep_cent"/>
</dbReference>
<accession>A0ABU3WRI9</accession>
<keyword evidence="14" id="KW-0238">DNA-binding</keyword>
<evidence type="ECO:0000256" key="4">
    <source>
        <dbReference type="ARBA" id="ARBA00022679"/>
    </source>
</evidence>
<feature type="region of interest" description="Disordered" evidence="23">
    <location>
        <begin position="299"/>
        <end position="321"/>
    </location>
</feature>
<dbReference type="Pfam" id="PF04679">
    <property type="entry name" value="DNA_ligase_A_C"/>
    <property type="match status" value="1"/>
</dbReference>
<evidence type="ECO:0000256" key="12">
    <source>
        <dbReference type="ARBA" id="ARBA00022840"/>
    </source>
</evidence>
<dbReference type="EMBL" id="WBMO01000001">
    <property type="protein sequence ID" value="MDV2476601.1"/>
    <property type="molecule type" value="Genomic_DNA"/>
</dbReference>
<evidence type="ECO:0000256" key="9">
    <source>
        <dbReference type="ARBA" id="ARBA00022763"/>
    </source>
</evidence>
<dbReference type="InterPro" id="IPR016059">
    <property type="entry name" value="DNA_ligase_ATP-dep_CS"/>
</dbReference>
<keyword evidence="10" id="KW-0378">Hydrolase</keyword>
<evidence type="ECO:0000256" key="7">
    <source>
        <dbReference type="ARBA" id="ARBA00022723"/>
    </source>
</evidence>
<dbReference type="NCBIfam" id="NF007210">
    <property type="entry name" value="PRK09632.1"/>
    <property type="match status" value="1"/>
</dbReference>
<keyword evidence="9" id="KW-0227">DNA damage</keyword>
<keyword evidence="12" id="KW-0067">ATP-binding</keyword>
<keyword evidence="11" id="KW-0269">Exonuclease</keyword>
<evidence type="ECO:0000313" key="26">
    <source>
        <dbReference type="Proteomes" id="UP001275440"/>
    </source>
</evidence>
<dbReference type="NCBIfam" id="TIGR02777">
    <property type="entry name" value="LigD_PE_dom"/>
    <property type="match status" value="1"/>
</dbReference>
<evidence type="ECO:0000256" key="8">
    <source>
        <dbReference type="ARBA" id="ARBA00022741"/>
    </source>
</evidence>
<dbReference type="Gene3D" id="2.40.50.140">
    <property type="entry name" value="Nucleic acid-binding proteins"/>
    <property type="match status" value="1"/>
</dbReference>
<dbReference type="CDD" id="cd07971">
    <property type="entry name" value="OBF_DNA_ligase_LigD"/>
    <property type="match status" value="1"/>
</dbReference>
<organism evidence="25 26">
    <name type="scientific">Rhodococcus zopfii</name>
    <dbReference type="NCBI Taxonomy" id="43772"/>
    <lineage>
        <taxon>Bacteria</taxon>
        <taxon>Bacillati</taxon>
        <taxon>Actinomycetota</taxon>
        <taxon>Actinomycetes</taxon>
        <taxon>Mycobacteriales</taxon>
        <taxon>Nocardiaceae</taxon>
        <taxon>Rhodococcus</taxon>
    </lineage>
</organism>
<dbReference type="NCBIfam" id="TIGR02778">
    <property type="entry name" value="ligD_pol"/>
    <property type="match status" value="1"/>
</dbReference>
<gene>
    <name evidence="25" type="ORF">F8M49_17070</name>
</gene>
<dbReference type="Proteomes" id="UP001275440">
    <property type="component" value="Unassembled WGS sequence"/>
</dbReference>
<dbReference type="SUPFAM" id="SSF56091">
    <property type="entry name" value="DNA ligase/mRNA capping enzyme, catalytic domain"/>
    <property type="match status" value="1"/>
</dbReference>
<dbReference type="PROSITE" id="PS50160">
    <property type="entry name" value="DNA_LIGASE_A3"/>
    <property type="match status" value="1"/>
</dbReference>
<evidence type="ECO:0000256" key="22">
    <source>
        <dbReference type="ARBA" id="ARBA00049990"/>
    </source>
</evidence>
<keyword evidence="26" id="KW-1185">Reference proteome</keyword>
<evidence type="ECO:0000256" key="18">
    <source>
        <dbReference type="ARBA" id="ARBA00023268"/>
    </source>
</evidence>
<dbReference type="PANTHER" id="PTHR42705">
    <property type="entry name" value="BIFUNCTIONAL NON-HOMOLOGOUS END JOINING PROTEIN LIGD"/>
    <property type="match status" value="1"/>
</dbReference>
<evidence type="ECO:0000256" key="5">
    <source>
        <dbReference type="ARBA" id="ARBA00022695"/>
    </source>
</evidence>
<dbReference type="InterPro" id="IPR014146">
    <property type="entry name" value="LigD_ligase_dom"/>
</dbReference>
<sequence length="755" mass="83169">MPTRTFGDSRLKLTNLDKVLYPRTGTTKGEVIDYYVAIADAMLPHVAGRAGTRKRWPNGVDDQAFFEKNLAAHAPGWLDRRTLHHKQRTVTYPLFDSAASLAWLGQQAALELHVPQWRFAANTQGAATRIVFDLDPGEGVALSECARVARLVRDTVAELGWTAYPVTSGSKGIHLYVPLERPLQSGGASTVARTVATNLENLYPDLVTATMAKAARGGRVFLDWSQNNAAKTTVAPYSLRGRDQPWVAAPRTWDELDDPGLSQLRFDQVLARVEAGGDLLAELDPPLSVQDRADTLAEYRGKRDASRTPEPVPDAVAAGGPGNRFVIQEHRARRLHYDLRLERDGVLASWAVPKNLPDEPGRNHLAVRTEDHPLEYLTFHGTIPKGEYGAGTMTVWDTGTYVAEKWRDDEVIVQLRGRRLQGRYALIRTEGTQWLAHLMKDQAPSGAGPFPRDLAPMLATLGDVTDLDERDWAFEGKWDGIRAVVEVHDGGVRIRSRSGRDITAEYPSLGILAQVLDGHDAVLDGEIVAFDPHQVTSFPLLQSGGRPAFLAFDILYLDGVSLLRKPYSDRRRVLELLGAAAPGLQVPDTLSGNGTEALEQSIDRGWEGVVAKRRDSVYLPGKRGTAWIKAKNWLTQEVVVAGYRPGQGVRSGTFGALLLGVYEGDDLVFVGRVGSGFDDRTLTTLTASLQRLRRSTSPFAEHIPTADARGAVWVTPRLVGEVRFQSWTDGGRLRHPIWRGLRDDIEASDVRRADS</sequence>
<evidence type="ECO:0000256" key="20">
    <source>
        <dbReference type="ARBA" id="ARBA00034003"/>
    </source>
</evidence>
<keyword evidence="5" id="KW-0548">Nucleotidyltransferase</keyword>
<keyword evidence="4" id="KW-0808">Transferase</keyword>
<keyword evidence="6" id="KW-0540">Nuclease</keyword>
<dbReference type="Pfam" id="PF13298">
    <property type="entry name" value="LigD_N"/>
    <property type="match status" value="1"/>
</dbReference>
<comment type="similarity">
    <text evidence="21">In the C-terminal section; belongs to the ATP-dependent DNA ligase family.</text>
</comment>